<dbReference type="InterPro" id="IPR010987">
    <property type="entry name" value="Glutathione-S-Trfase_C-like"/>
</dbReference>
<organism evidence="5 6">
    <name type="scientific">Phialophora macrospora</name>
    <dbReference type="NCBI Taxonomy" id="1851006"/>
    <lineage>
        <taxon>Eukaryota</taxon>
        <taxon>Fungi</taxon>
        <taxon>Dikarya</taxon>
        <taxon>Ascomycota</taxon>
        <taxon>Pezizomycotina</taxon>
        <taxon>Eurotiomycetes</taxon>
        <taxon>Chaetothyriomycetidae</taxon>
        <taxon>Chaetothyriales</taxon>
        <taxon>Herpotrichiellaceae</taxon>
        <taxon>Phialophora</taxon>
    </lineage>
</organism>
<dbReference type="PROSITE" id="PS50404">
    <property type="entry name" value="GST_NTER"/>
    <property type="match status" value="1"/>
</dbReference>
<evidence type="ECO:0000256" key="1">
    <source>
        <dbReference type="ARBA" id="ARBA00007409"/>
    </source>
</evidence>
<accession>A0A0D2FPC1</accession>
<evidence type="ECO:0000259" key="3">
    <source>
        <dbReference type="PROSITE" id="PS50404"/>
    </source>
</evidence>
<comment type="similarity">
    <text evidence="1 2">Belongs to the GST superfamily.</text>
</comment>
<proteinExistence type="inferred from homology"/>
<protein>
    <recommendedName>
        <fullName evidence="7">Glutathione S-transferase</fullName>
    </recommendedName>
</protein>
<dbReference type="InterPro" id="IPR004046">
    <property type="entry name" value="GST_C"/>
</dbReference>
<evidence type="ECO:0000313" key="6">
    <source>
        <dbReference type="Proteomes" id="UP000054266"/>
    </source>
</evidence>
<dbReference type="PROSITE" id="PS50405">
    <property type="entry name" value="GST_CTER"/>
    <property type="match status" value="1"/>
</dbReference>
<dbReference type="Pfam" id="PF00043">
    <property type="entry name" value="GST_C"/>
    <property type="match status" value="1"/>
</dbReference>
<evidence type="ECO:0000313" key="5">
    <source>
        <dbReference type="EMBL" id="KIW70138.1"/>
    </source>
</evidence>
<feature type="domain" description="GST C-terminal" evidence="4">
    <location>
        <begin position="94"/>
        <end position="213"/>
    </location>
</feature>
<dbReference type="InterPro" id="IPR036249">
    <property type="entry name" value="Thioredoxin-like_sf"/>
</dbReference>
<dbReference type="Gene3D" id="1.20.1050.10">
    <property type="match status" value="1"/>
</dbReference>
<dbReference type="SUPFAM" id="SSF52833">
    <property type="entry name" value="Thioredoxin-like"/>
    <property type="match status" value="1"/>
</dbReference>
<evidence type="ECO:0008006" key="7">
    <source>
        <dbReference type="Google" id="ProtNLM"/>
    </source>
</evidence>
<dbReference type="SFLD" id="SFLDG00358">
    <property type="entry name" value="Main_(cytGST)"/>
    <property type="match status" value="1"/>
</dbReference>
<gene>
    <name evidence="5" type="ORF">PV04_02438</name>
</gene>
<dbReference type="SFLD" id="SFLDG01151">
    <property type="entry name" value="Main.2:_Nu-like"/>
    <property type="match status" value="1"/>
</dbReference>
<dbReference type="PANTHER" id="PTHR44051">
    <property type="entry name" value="GLUTATHIONE S-TRANSFERASE-RELATED"/>
    <property type="match status" value="1"/>
</dbReference>
<dbReference type="InterPro" id="IPR004045">
    <property type="entry name" value="Glutathione_S-Trfase_N"/>
</dbReference>
<reference evidence="5 6" key="1">
    <citation type="submission" date="2015-01" db="EMBL/GenBank/DDBJ databases">
        <title>The Genome Sequence of Capronia semiimmersa CBS27337.</title>
        <authorList>
            <consortium name="The Broad Institute Genomics Platform"/>
            <person name="Cuomo C."/>
            <person name="de Hoog S."/>
            <person name="Gorbushina A."/>
            <person name="Stielow B."/>
            <person name="Teixiera M."/>
            <person name="Abouelleil A."/>
            <person name="Chapman S.B."/>
            <person name="Priest M."/>
            <person name="Young S.K."/>
            <person name="Wortman J."/>
            <person name="Nusbaum C."/>
            <person name="Birren B."/>
        </authorList>
    </citation>
    <scope>NUCLEOTIDE SEQUENCE [LARGE SCALE GENOMIC DNA]</scope>
    <source>
        <strain evidence="5 6">CBS 27337</strain>
    </source>
</reference>
<dbReference type="Pfam" id="PF02798">
    <property type="entry name" value="GST_N"/>
    <property type="match status" value="1"/>
</dbReference>
<dbReference type="InterPro" id="IPR040079">
    <property type="entry name" value="Glutathione_S-Trfase"/>
</dbReference>
<dbReference type="CDD" id="cd03048">
    <property type="entry name" value="GST_N_Ure2p_like"/>
    <property type="match status" value="1"/>
</dbReference>
<dbReference type="STRING" id="5601.A0A0D2FPC1"/>
<dbReference type="EMBL" id="KN846957">
    <property type="protein sequence ID" value="KIW70138.1"/>
    <property type="molecule type" value="Genomic_DNA"/>
</dbReference>
<evidence type="ECO:0000256" key="2">
    <source>
        <dbReference type="RuleBase" id="RU003494"/>
    </source>
</evidence>
<dbReference type="Gene3D" id="3.40.30.10">
    <property type="entry name" value="Glutaredoxin"/>
    <property type="match status" value="1"/>
</dbReference>
<keyword evidence="6" id="KW-1185">Reference proteome</keyword>
<name>A0A0D2FPC1_9EURO</name>
<evidence type="ECO:0000259" key="4">
    <source>
        <dbReference type="PROSITE" id="PS50405"/>
    </source>
</evidence>
<dbReference type="Proteomes" id="UP000054266">
    <property type="component" value="Unassembled WGS sequence"/>
</dbReference>
<dbReference type="SFLD" id="SFLDS00019">
    <property type="entry name" value="Glutathione_Transferase_(cytos"/>
    <property type="match status" value="1"/>
</dbReference>
<dbReference type="InterPro" id="IPR036282">
    <property type="entry name" value="Glutathione-S-Trfase_C_sf"/>
</dbReference>
<dbReference type="PANTHER" id="PTHR44051:SF3">
    <property type="entry name" value="TRANSCRIPTIONAL REGULATOR URE2"/>
    <property type="match status" value="1"/>
</dbReference>
<dbReference type="HOGENOM" id="CLU_011226_14_2_1"/>
<dbReference type="AlphaFoldDB" id="A0A0D2FPC1"/>
<dbReference type="SUPFAM" id="SSF47616">
    <property type="entry name" value="GST C-terminal domain-like"/>
    <property type="match status" value="1"/>
</dbReference>
<sequence length="213" mass="24297">MSNSSLKPITLYGHGPTPNPRKVQIILEELAIPYTVKELDFAELKKPPFTDINPNGRLPAIEDPNTGISLWESGAIIQYLIETYDKNETLTYTSIPEKYQLNQWLMFQMSGQGPYFGQAAWFRNYHPEKVPSAIERYVREAERVVGVLDGWLQKHKFLVGDKLTYADLSFVPWCAGIPWLDSDKTIDMAKYPAYSKWMGDMLARDSVKKVTGS</sequence>
<feature type="domain" description="GST N-terminal" evidence="3">
    <location>
        <begin position="7"/>
        <end position="88"/>
    </location>
</feature>